<dbReference type="Proteomes" id="UP001146793">
    <property type="component" value="Unassembled WGS sequence"/>
</dbReference>
<evidence type="ECO:0000313" key="11">
    <source>
        <dbReference type="EMBL" id="KAJ3430029.1"/>
    </source>
</evidence>
<feature type="compositionally biased region" description="Basic and acidic residues" evidence="8">
    <location>
        <begin position="334"/>
        <end position="351"/>
    </location>
</feature>
<dbReference type="AlphaFoldDB" id="A0AAV7YRE6"/>
<evidence type="ECO:0000256" key="3">
    <source>
        <dbReference type="ARBA" id="ARBA00022679"/>
    </source>
</evidence>
<dbReference type="Gene3D" id="1.10.510.10">
    <property type="entry name" value="Transferase(Phosphotransferase) domain 1"/>
    <property type="match status" value="1"/>
</dbReference>
<dbReference type="GO" id="GO:0004674">
    <property type="term" value="F:protein serine/threonine kinase activity"/>
    <property type="evidence" value="ECO:0007669"/>
    <property type="project" value="UniProtKB-KW"/>
</dbReference>
<evidence type="ECO:0000313" key="12">
    <source>
        <dbReference type="Proteomes" id="UP001146793"/>
    </source>
</evidence>
<dbReference type="GO" id="GO:0005524">
    <property type="term" value="F:ATP binding"/>
    <property type="evidence" value="ECO:0007669"/>
    <property type="project" value="UniProtKB-UniRule"/>
</dbReference>
<evidence type="ECO:0000256" key="2">
    <source>
        <dbReference type="ARBA" id="ARBA00022553"/>
    </source>
</evidence>
<name>A0AAV7YRE6_9EUKA</name>
<dbReference type="PANTHER" id="PTHR24351">
    <property type="entry name" value="RIBOSOMAL PROTEIN S6 KINASE"/>
    <property type="match status" value="1"/>
</dbReference>
<evidence type="ECO:0000256" key="7">
    <source>
        <dbReference type="PROSITE-ProRule" id="PRU10141"/>
    </source>
</evidence>
<keyword evidence="2" id="KW-0597">Phosphoprotein</keyword>
<dbReference type="InterPro" id="IPR011009">
    <property type="entry name" value="Kinase-like_dom_sf"/>
</dbReference>
<accession>A0AAV7YRE6</accession>
<feature type="compositionally biased region" description="Basic and acidic residues" evidence="8">
    <location>
        <begin position="1"/>
        <end position="10"/>
    </location>
</feature>
<dbReference type="SMART" id="SM00220">
    <property type="entry name" value="S_TKc"/>
    <property type="match status" value="1"/>
</dbReference>
<dbReference type="FunFam" id="3.30.200.20:FF:000537">
    <property type="entry name" value="Non-specific serine/threonine protein kinase"/>
    <property type="match status" value="1"/>
</dbReference>
<dbReference type="PROSITE" id="PS00108">
    <property type="entry name" value="PROTEIN_KINASE_ST"/>
    <property type="match status" value="1"/>
</dbReference>
<evidence type="ECO:0000256" key="5">
    <source>
        <dbReference type="ARBA" id="ARBA00022777"/>
    </source>
</evidence>
<feature type="binding site" evidence="7">
    <location>
        <position position="205"/>
    </location>
    <ligand>
        <name>ATP</name>
        <dbReference type="ChEBI" id="CHEBI:30616"/>
    </ligand>
</feature>
<keyword evidence="6 7" id="KW-0067">ATP-binding</keyword>
<evidence type="ECO:0000256" key="6">
    <source>
        <dbReference type="ARBA" id="ARBA00022840"/>
    </source>
</evidence>
<evidence type="ECO:0000259" key="10">
    <source>
        <dbReference type="PROSITE" id="PS51285"/>
    </source>
</evidence>
<feature type="region of interest" description="Disordered" evidence="8">
    <location>
        <begin position="1"/>
        <end position="30"/>
    </location>
</feature>
<dbReference type="InterPro" id="IPR000961">
    <property type="entry name" value="AGC-kinase_C"/>
</dbReference>
<keyword evidence="3" id="KW-0808">Transferase</keyword>
<dbReference type="EMBL" id="JANTQA010000051">
    <property type="protein sequence ID" value="KAJ3430029.1"/>
    <property type="molecule type" value="Genomic_DNA"/>
</dbReference>
<dbReference type="Pfam" id="PF00069">
    <property type="entry name" value="Pkinase"/>
    <property type="match status" value="1"/>
</dbReference>
<proteinExistence type="predicted"/>
<comment type="caution">
    <text evidence="11">The sequence shown here is derived from an EMBL/GenBank/DDBJ whole genome shotgun (WGS) entry which is preliminary data.</text>
</comment>
<dbReference type="CDD" id="cd05123">
    <property type="entry name" value="STKc_AGC"/>
    <property type="match status" value="1"/>
</dbReference>
<keyword evidence="1 11" id="KW-0723">Serine/threonine-protein kinase</keyword>
<organism evidence="11 12">
    <name type="scientific">Anaeramoeba flamelloides</name>
    <dbReference type="NCBI Taxonomy" id="1746091"/>
    <lineage>
        <taxon>Eukaryota</taxon>
        <taxon>Metamonada</taxon>
        <taxon>Anaeramoebidae</taxon>
        <taxon>Anaeramoeba</taxon>
    </lineage>
</organism>
<keyword evidence="4 7" id="KW-0547">Nucleotide-binding</keyword>
<dbReference type="FunFam" id="1.10.510.10:FF:000048">
    <property type="entry name" value="Protein kinase C"/>
    <property type="match status" value="1"/>
</dbReference>
<keyword evidence="5 11" id="KW-0418">Kinase</keyword>
<gene>
    <name evidence="11" type="ORF">M0812_23029</name>
</gene>
<dbReference type="InterPro" id="IPR017441">
    <property type="entry name" value="Protein_kinase_ATP_BS"/>
</dbReference>
<dbReference type="PROSITE" id="PS50011">
    <property type="entry name" value="PROTEIN_KINASE_DOM"/>
    <property type="match status" value="1"/>
</dbReference>
<dbReference type="SUPFAM" id="SSF56112">
    <property type="entry name" value="Protein kinase-like (PK-like)"/>
    <property type="match status" value="1"/>
</dbReference>
<dbReference type="PROSITE" id="PS00107">
    <property type="entry name" value="PROTEIN_KINASE_ATP"/>
    <property type="match status" value="1"/>
</dbReference>
<evidence type="ECO:0000256" key="4">
    <source>
        <dbReference type="ARBA" id="ARBA00022741"/>
    </source>
</evidence>
<evidence type="ECO:0000259" key="9">
    <source>
        <dbReference type="PROSITE" id="PS50011"/>
    </source>
</evidence>
<dbReference type="SMART" id="SM00133">
    <property type="entry name" value="S_TK_X"/>
    <property type="match status" value="1"/>
</dbReference>
<feature type="domain" description="AGC-kinase C-terminal" evidence="10">
    <location>
        <begin position="453"/>
        <end position="527"/>
    </location>
</feature>
<feature type="domain" description="Protein kinase" evidence="9">
    <location>
        <begin position="176"/>
        <end position="452"/>
    </location>
</feature>
<dbReference type="Gene3D" id="3.30.200.20">
    <property type="entry name" value="Phosphorylase Kinase, domain 1"/>
    <property type="match status" value="1"/>
</dbReference>
<dbReference type="PROSITE" id="PS51285">
    <property type="entry name" value="AGC_KINASE_CTER"/>
    <property type="match status" value="1"/>
</dbReference>
<feature type="region of interest" description="Disordered" evidence="8">
    <location>
        <begin position="331"/>
        <end position="352"/>
    </location>
</feature>
<evidence type="ECO:0000256" key="1">
    <source>
        <dbReference type="ARBA" id="ARBA00022527"/>
    </source>
</evidence>
<reference evidence="11" key="1">
    <citation type="submission" date="2022-08" db="EMBL/GenBank/DDBJ databases">
        <title>Novel sulphate-reducing endosymbionts in the free-living metamonad Anaeramoeba.</title>
        <authorList>
            <person name="Jerlstrom-Hultqvist J."/>
            <person name="Cepicka I."/>
            <person name="Gallot-Lavallee L."/>
            <person name="Salas-Leiva D."/>
            <person name="Curtis B.A."/>
            <person name="Zahonova K."/>
            <person name="Pipaliya S."/>
            <person name="Dacks J."/>
            <person name="Roger A.J."/>
        </authorList>
    </citation>
    <scope>NUCLEOTIDE SEQUENCE</scope>
    <source>
        <strain evidence="11">Busselton2</strain>
    </source>
</reference>
<dbReference type="InterPro" id="IPR000719">
    <property type="entry name" value="Prot_kinase_dom"/>
</dbReference>
<feature type="compositionally biased region" description="Low complexity" evidence="8">
    <location>
        <begin position="14"/>
        <end position="27"/>
    </location>
</feature>
<sequence length="585" mass="67862">MSRKKNENTERQINMSSNDKTNSKNKNPMYWPARRKKFGRFAMKKKNVPLHSGANIDFKVVKINSYGKRQKRTLRCSSSGVSNLSGKGTKWFVKAEDIYSVTKTKENSPTFILTALHRFKFECEEENQVERIIEAFNSLNLGKFPKKKFSRIKSVPRSLETTFSFVDEFKTKPESFNYLSVIGKGSYGKVYQVQHKITKNIYAMKVLVKGELYERKQVDHTRTEQLILSTISHPFIVTLHYSFQTEHKLFLVLDFVKGGELFFHLRRAGRGRFPESLAMFYIAEIILAIEYLHKRNIVYRDLKPENVLLNEDGHIKLTDFGLAKSGVSFSGGEGNKDNKGNDEKNEKEDQKTNTFCGTPAYFAPEVLKRNSYGKSVDYWTIGVLIYEMLTGRPPFVAENRNKMFMAILHKEPTYPNYQSEDATDLIKGFLQKDPLNRLGSKGFDEIKKHNFFKKIDWKKLSIKKIAPPFKPIVQEDPNDISCFDSNLTNQVIENDEEDFTENTHSLLAKNAFPGFYFERINPLKQSMKNDLETLYLGQSSDEDSDSYEDIFELDQEILNEVKQNQNHNQNINNLNMDDNENFMKN</sequence>
<dbReference type="InterPro" id="IPR008271">
    <property type="entry name" value="Ser/Thr_kinase_AS"/>
</dbReference>
<dbReference type="InterPro" id="IPR045270">
    <property type="entry name" value="STKc_AGC"/>
</dbReference>
<evidence type="ECO:0000256" key="8">
    <source>
        <dbReference type="SAM" id="MobiDB-lite"/>
    </source>
</evidence>
<protein>
    <submittedName>
        <fullName evidence="11">Non-specific serine/threonine protein kinase</fullName>
    </submittedName>
</protein>